<dbReference type="EMBL" id="BTGU01000235">
    <property type="protein sequence ID" value="GMN65445.1"/>
    <property type="molecule type" value="Genomic_DNA"/>
</dbReference>
<evidence type="ECO:0000313" key="2">
    <source>
        <dbReference type="Proteomes" id="UP001187192"/>
    </source>
</evidence>
<keyword evidence="2" id="KW-1185">Reference proteome</keyword>
<evidence type="ECO:0000313" key="1">
    <source>
        <dbReference type="EMBL" id="GMN65445.1"/>
    </source>
</evidence>
<dbReference type="Proteomes" id="UP001187192">
    <property type="component" value="Unassembled WGS sequence"/>
</dbReference>
<dbReference type="PANTHER" id="PTHR31343:SF3">
    <property type="entry name" value="DUF789 DOMAIN-CONTAINING PROTEIN"/>
    <property type="match status" value="1"/>
</dbReference>
<protein>
    <submittedName>
        <fullName evidence="1">Uncharacterized protein</fullName>
    </submittedName>
</protein>
<organism evidence="1 2">
    <name type="scientific">Ficus carica</name>
    <name type="common">Common fig</name>
    <dbReference type="NCBI Taxonomy" id="3494"/>
    <lineage>
        <taxon>Eukaryota</taxon>
        <taxon>Viridiplantae</taxon>
        <taxon>Streptophyta</taxon>
        <taxon>Embryophyta</taxon>
        <taxon>Tracheophyta</taxon>
        <taxon>Spermatophyta</taxon>
        <taxon>Magnoliopsida</taxon>
        <taxon>eudicotyledons</taxon>
        <taxon>Gunneridae</taxon>
        <taxon>Pentapetalae</taxon>
        <taxon>rosids</taxon>
        <taxon>fabids</taxon>
        <taxon>Rosales</taxon>
        <taxon>Moraceae</taxon>
        <taxon>Ficeae</taxon>
        <taxon>Ficus</taxon>
    </lineage>
</organism>
<dbReference type="PANTHER" id="PTHR31343">
    <property type="entry name" value="T15D22.8"/>
    <property type="match status" value="1"/>
</dbReference>
<name>A0AA88E0J3_FICCA</name>
<gene>
    <name evidence="1" type="ORF">TIFTF001_034510</name>
</gene>
<accession>A0AA88E0J3</accession>
<comment type="caution">
    <text evidence="1">The sequence shown here is derived from an EMBL/GenBank/DDBJ whole genome shotgun (WGS) entry which is preliminary data.</text>
</comment>
<dbReference type="InterPro" id="IPR008507">
    <property type="entry name" value="DUF789"/>
</dbReference>
<sequence length="86" mass="10062">MNCVEEEHIEGISRRLKQEKGCSVKSEIPVPPFAVATYKLNGELWMNPETADQEKIASYLDAASSWLKLLNFQHHDFNFFMSRRRF</sequence>
<reference evidence="1" key="1">
    <citation type="submission" date="2023-07" db="EMBL/GenBank/DDBJ databases">
        <title>draft genome sequence of fig (Ficus carica).</title>
        <authorList>
            <person name="Takahashi T."/>
            <person name="Nishimura K."/>
        </authorList>
    </citation>
    <scope>NUCLEOTIDE SEQUENCE</scope>
</reference>
<dbReference type="AlphaFoldDB" id="A0AA88E0J3"/>
<proteinExistence type="predicted"/>
<dbReference type="Pfam" id="PF05623">
    <property type="entry name" value="DUF789"/>
    <property type="match status" value="1"/>
</dbReference>